<dbReference type="GO" id="GO:0032131">
    <property type="term" value="F:alkylated DNA binding"/>
    <property type="evidence" value="ECO:0007669"/>
    <property type="project" value="TreeGrafter"/>
</dbReference>
<gene>
    <name evidence="6" type="ORF">GGI25_006091</name>
</gene>
<dbReference type="GO" id="GO:0006285">
    <property type="term" value="P:base-excision repair, AP site formation"/>
    <property type="evidence" value="ECO:0007669"/>
    <property type="project" value="TreeGrafter"/>
</dbReference>
<dbReference type="OrthoDB" id="415889at2759"/>
<dbReference type="InterPro" id="IPR011257">
    <property type="entry name" value="DNA_glycosylase"/>
</dbReference>
<proteinExistence type="inferred from homology"/>
<dbReference type="GO" id="GO:0032993">
    <property type="term" value="C:protein-DNA complex"/>
    <property type="evidence" value="ECO:0007669"/>
    <property type="project" value="TreeGrafter"/>
</dbReference>
<reference evidence="6" key="1">
    <citation type="submission" date="2022-07" db="EMBL/GenBank/DDBJ databases">
        <title>Phylogenomic reconstructions and comparative analyses of Kickxellomycotina fungi.</title>
        <authorList>
            <person name="Reynolds N.K."/>
            <person name="Stajich J.E."/>
            <person name="Barry K."/>
            <person name="Grigoriev I.V."/>
            <person name="Crous P."/>
            <person name="Smith M.E."/>
        </authorList>
    </citation>
    <scope>NUCLEOTIDE SEQUENCE</scope>
    <source>
        <strain evidence="6">NRRL 3115</strain>
    </source>
</reference>
<dbReference type="PANTHER" id="PTHR43003:SF5">
    <property type="entry name" value="DNA-3-METHYLADENINE GLYCOSYLASE"/>
    <property type="match status" value="1"/>
</dbReference>
<dbReference type="SMART" id="SM00478">
    <property type="entry name" value="ENDO3c"/>
    <property type="match status" value="1"/>
</dbReference>
<evidence type="ECO:0000313" key="7">
    <source>
        <dbReference type="Proteomes" id="UP001151518"/>
    </source>
</evidence>
<evidence type="ECO:0000313" key="6">
    <source>
        <dbReference type="EMBL" id="KAJ2669597.1"/>
    </source>
</evidence>
<dbReference type="GO" id="GO:0005634">
    <property type="term" value="C:nucleus"/>
    <property type="evidence" value="ECO:0007669"/>
    <property type="project" value="TreeGrafter"/>
</dbReference>
<evidence type="ECO:0000256" key="1">
    <source>
        <dbReference type="ARBA" id="ARBA00010817"/>
    </source>
</evidence>
<dbReference type="PANTHER" id="PTHR43003">
    <property type="entry name" value="DNA-3-METHYLADENINE GLYCOSYLASE"/>
    <property type="match status" value="1"/>
</dbReference>
<organism evidence="6 7">
    <name type="scientific">Coemansia spiralis</name>
    <dbReference type="NCBI Taxonomy" id="417178"/>
    <lineage>
        <taxon>Eukaryota</taxon>
        <taxon>Fungi</taxon>
        <taxon>Fungi incertae sedis</taxon>
        <taxon>Zoopagomycota</taxon>
        <taxon>Kickxellomycotina</taxon>
        <taxon>Kickxellomycetes</taxon>
        <taxon>Kickxellales</taxon>
        <taxon>Kickxellaceae</taxon>
        <taxon>Coemansia</taxon>
    </lineage>
</organism>
<dbReference type="GO" id="GO:0006307">
    <property type="term" value="P:DNA alkylation repair"/>
    <property type="evidence" value="ECO:0007669"/>
    <property type="project" value="TreeGrafter"/>
</dbReference>
<dbReference type="InterPro" id="IPR003265">
    <property type="entry name" value="HhH-GPD_domain"/>
</dbReference>
<name>A0A9W8FXH9_9FUNG</name>
<dbReference type="CDD" id="cd00056">
    <property type="entry name" value="ENDO3c"/>
    <property type="match status" value="1"/>
</dbReference>
<dbReference type="Gene3D" id="1.10.1670.40">
    <property type="match status" value="1"/>
</dbReference>
<protein>
    <recommendedName>
        <fullName evidence="5">HhH-GPD domain-containing protein</fullName>
    </recommendedName>
</protein>
<dbReference type="AlphaFoldDB" id="A0A9W8FXH9"/>
<sequence>MTTSARRSPRLLAKSAKTAGLAATASAALSNTGTALTASAGKVSKRKQNKRSNEKGKQMSTKTTTTTTAMILADNQTPSMGAVIKTKGLFQSLSDPGVMDEAVRYLKASDKKLALVIDATAEPCSMALSRDSDSDTSYISLCQSIIYQQLAGKAAEAILLRFLKRYGTPKSDAAKAALRSSTDASGSSSTAHPLSIKDFVFPSPQQVILFDVDEMRAIGLGQRKAEYLKEVAKNFSDGTLSEERLAAMSDEEVSRALVAIRGIGQWTADMFLMFHLKRPNVLPTLDLAVRKAMCHHFGVPFGKKTPTHEQMVELAQVWEPYRSVATWYMWRLIGTITQKS</sequence>
<dbReference type="Proteomes" id="UP001151518">
    <property type="component" value="Unassembled WGS sequence"/>
</dbReference>
<feature type="region of interest" description="Disordered" evidence="4">
    <location>
        <begin position="36"/>
        <end position="66"/>
    </location>
</feature>
<comment type="caution">
    <text evidence="6">The sequence shown here is derived from an EMBL/GenBank/DDBJ whole genome shotgun (WGS) entry which is preliminary data.</text>
</comment>
<dbReference type="FunFam" id="1.10.340.30:FF:000004">
    <property type="entry name" value="DNA-3-methyladenine glycosylase II"/>
    <property type="match status" value="1"/>
</dbReference>
<dbReference type="GO" id="GO:0008725">
    <property type="term" value="F:DNA-3-methyladenine glycosylase activity"/>
    <property type="evidence" value="ECO:0007669"/>
    <property type="project" value="TreeGrafter"/>
</dbReference>
<evidence type="ECO:0000256" key="4">
    <source>
        <dbReference type="SAM" id="MobiDB-lite"/>
    </source>
</evidence>
<evidence type="ECO:0000259" key="5">
    <source>
        <dbReference type="SMART" id="SM00478"/>
    </source>
</evidence>
<dbReference type="EMBL" id="JANBTW010000145">
    <property type="protein sequence ID" value="KAJ2669597.1"/>
    <property type="molecule type" value="Genomic_DNA"/>
</dbReference>
<feature type="domain" description="HhH-GPD" evidence="5">
    <location>
        <begin position="184"/>
        <end position="334"/>
    </location>
</feature>
<dbReference type="InterPro" id="IPR051912">
    <property type="entry name" value="Alkylbase_DNA_Glycosylase/TA"/>
</dbReference>
<evidence type="ECO:0000256" key="2">
    <source>
        <dbReference type="ARBA" id="ARBA00022763"/>
    </source>
</evidence>
<dbReference type="Gene3D" id="1.10.340.30">
    <property type="entry name" value="Hypothetical protein, domain 2"/>
    <property type="match status" value="1"/>
</dbReference>
<comment type="similarity">
    <text evidence="1">Belongs to the alkylbase DNA glycosidase AlkA family.</text>
</comment>
<evidence type="ECO:0000256" key="3">
    <source>
        <dbReference type="ARBA" id="ARBA00023204"/>
    </source>
</evidence>
<keyword evidence="3" id="KW-0234">DNA repair</keyword>
<dbReference type="GO" id="GO:0043916">
    <property type="term" value="F:DNA-7-methylguanine glycosylase activity"/>
    <property type="evidence" value="ECO:0007669"/>
    <property type="project" value="TreeGrafter"/>
</dbReference>
<keyword evidence="2" id="KW-0227">DNA damage</keyword>
<dbReference type="Pfam" id="PF00730">
    <property type="entry name" value="HhH-GPD"/>
    <property type="match status" value="1"/>
</dbReference>
<dbReference type="SUPFAM" id="SSF48150">
    <property type="entry name" value="DNA-glycosylase"/>
    <property type="match status" value="1"/>
</dbReference>
<accession>A0A9W8FXH9</accession>